<gene>
    <name evidence="1" type="ORF">P0Y49_15420</name>
</gene>
<sequence>MARDGISIKLLNGGLGRRQPTEDAVFGFVSTGMSTETLEWGKVYQLKGTRDAKLLGLDEEYDKDNNSLLYHHIQRFFMRNPNAELHILLAPSGASMQEMVDKDMPYGQKLLKEAGGRIKVLFVADSMGNLGSSPLSTTIATAQDLHDFEFSKFRYVDIVLEGRRVGPDRGPMGEPMGGLMIEDLRALTAPNVSVVIAQDPSATAIDPNYAAVGDFCGHLSAIAVSQNVGEQIAEFNMVDVANDAFVSANVSSGIPVSSLTDDDLDSLDDYGYIFLAPVSGLPGLYWNDSHTCTLISDDYAFIERNRVINKAIRLVRTALLPKVKGRVKVDAVTGKILPEERKALENTISSSLDVLVENGDLSGGVDAYIDPDQNILQTDEITTEITFVPVAIGRKLTLSIGFKNPLKSN</sequence>
<dbReference type="Pfam" id="PF10758">
    <property type="entry name" value="DUF2586"/>
    <property type="match status" value="1"/>
</dbReference>
<name>A0AAJ6B5H8_9SPHI</name>
<accession>A0AAJ6B5H8</accession>
<dbReference type="Proteomes" id="UP001214530">
    <property type="component" value="Chromosome"/>
</dbReference>
<evidence type="ECO:0000313" key="2">
    <source>
        <dbReference type="Proteomes" id="UP001214530"/>
    </source>
</evidence>
<reference evidence="1" key="1">
    <citation type="submission" date="2023-03" db="EMBL/GenBank/DDBJ databases">
        <title>Andean soil-derived lignocellulolytic bacterial consortium as a source of novel taxa and putative plastic-active enzymes.</title>
        <authorList>
            <person name="Diaz-Garcia L."/>
            <person name="Chuvochina M."/>
            <person name="Feuerriegel G."/>
            <person name="Bunk B."/>
            <person name="Sproer C."/>
            <person name="Streit W.R."/>
            <person name="Rodriguez L.M."/>
            <person name="Overmann J."/>
            <person name="Jimenez D.J."/>
        </authorList>
    </citation>
    <scope>NUCLEOTIDE SEQUENCE</scope>
    <source>
        <strain evidence="1">MAG 3858</strain>
    </source>
</reference>
<dbReference type="InterPro" id="IPR019694">
    <property type="entry name" value="Phage_HP1_Orf23"/>
</dbReference>
<dbReference type="EMBL" id="CP119313">
    <property type="protein sequence ID" value="WEK18180.1"/>
    <property type="molecule type" value="Genomic_DNA"/>
</dbReference>
<protein>
    <submittedName>
        <fullName evidence="1">DUF2586 family protein</fullName>
    </submittedName>
</protein>
<organism evidence="1 2">
    <name type="scientific">Candidatus Pedobacter colombiensis</name>
    <dbReference type="NCBI Taxonomy" id="3121371"/>
    <lineage>
        <taxon>Bacteria</taxon>
        <taxon>Pseudomonadati</taxon>
        <taxon>Bacteroidota</taxon>
        <taxon>Sphingobacteriia</taxon>
        <taxon>Sphingobacteriales</taxon>
        <taxon>Sphingobacteriaceae</taxon>
        <taxon>Pedobacter</taxon>
    </lineage>
</organism>
<evidence type="ECO:0000313" key="1">
    <source>
        <dbReference type="EMBL" id="WEK18180.1"/>
    </source>
</evidence>
<dbReference type="AlphaFoldDB" id="A0AAJ6B5H8"/>
<proteinExistence type="predicted"/>